<reference evidence="7" key="1">
    <citation type="submission" date="2022-03" db="EMBL/GenBank/DDBJ databases">
        <title>De novo assembled genomes of Belliella spp. (Cyclobacteriaceae) strains.</title>
        <authorList>
            <person name="Szabo A."/>
            <person name="Korponai K."/>
            <person name="Felfoldi T."/>
        </authorList>
    </citation>
    <scope>NUCLEOTIDE SEQUENCE</scope>
    <source>
        <strain evidence="7">DSM 111904</strain>
    </source>
</reference>
<dbReference type="Proteomes" id="UP001165489">
    <property type="component" value="Unassembled WGS sequence"/>
</dbReference>
<dbReference type="PROSITE" id="PS51257">
    <property type="entry name" value="PROKAR_LIPOPROTEIN"/>
    <property type="match status" value="1"/>
</dbReference>
<evidence type="ECO:0000256" key="2">
    <source>
        <dbReference type="ARBA" id="ARBA00023136"/>
    </source>
</evidence>
<dbReference type="Gene3D" id="3.30.1330.60">
    <property type="entry name" value="OmpA-like domain"/>
    <property type="match status" value="1"/>
</dbReference>
<feature type="domain" description="OmpA-like" evidence="6">
    <location>
        <begin position="524"/>
        <end position="641"/>
    </location>
</feature>
<dbReference type="SMART" id="SM00028">
    <property type="entry name" value="TPR"/>
    <property type="match status" value="2"/>
</dbReference>
<dbReference type="PROSITE" id="PS50005">
    <property type="entry name" value="TPR"/>
    <property type="match status" value="2"/>
</dbReference>
<accession>A0ABS9V2S3</accession>
<keyword evidence="4" id="KW-0802">TPR repeat</keyword>
<comment type="caution">
    <text evidence="7">The sequence shown here is derived from an EMBL/GenBank/DDBJ whole genome shotgun (WGS) entry which is preliminary data.</text>
</comment>
<dbReference type="PANTHER" id="PTHR30329">
    <property type="entry name" value="STATOR ELEMENT OF FLAGELLAR MOTOR COMPLEX"/>
    <property type="match status" value="1"/>
</dbReference>
<dbReference type="Pfam" id="PF13181">
    <property type="entry name" value="TPR_8"/>
    <property type="match status" value="1"/>
</dbReference>
<comment type="subcellular location">
    <subcellularLocation>
        <location evidence="1">Cell outer membrane</location>
    </subcellularLocation>
</comment>
<dbReference type="PRINTS" id="PR01021">
    <property type="entry name" value="OMPADOMAIN"/>
</dbReference>
<dbReference type="InterPro" id="IPR006665">
    <property type="entry name" value="OmpA-like"/>
</dbReference>
<dbReference type="SUPFAM" id="SSF82171">
    <property type="entry name" value="DPP6 N-terminal domain-like"/>
    <property type="match status" value="1"/>
</dbReference>
<dbReference type="InterPro" id="IPR011659">
    <property type="entry name" value="WD40"/>
</dbReference>
<sequence length="641" mass="71227">MKRSLLVFFLISLLGISCTSLPKKGQKQFASGEYQYAIGTFSRILEKDPDNRDANFYVAESYRLSNRVEKSSSYYEKLVDNEPEFENLYRLGLSYKAQGENEKAMESFERAKGLTVDDDYLRLVNHELSVLTKVGEIKDYWPNIEIQNYTSLNTAGPDYAPVASEGYLYFASSRQASGIYPATGVPYTKLFRTKAEGVRVDVQNIQAMPEFRNEEGLNQGAIAISPDGNTIIYARGNSTSNKDLPDVHLFASYFRGGGFTQPIWMPLNEDEFWWNSTPAFSPDGNTLYFASNRPGGQGGTDLYQATKLANGDFGNPVNLGAQINTPGNEMFPRVTKDGKIFFASDGHPGLGKLDIFVAEPIDGGGYEVKNLGPKVNSSADDFGIFFTNYPQEGFLTSNRAGGAGDDDIYSFEDKTPKPKVVNVLLNVTTLEKKEDGSEEILPQTRVALYDASNKMTGGDFSNQNGRVRFTLAPDENFSLIASKAGYFSKSITYDTRGKTPKQEDLIQDVTNIVLDTTIVLDVLVLDKAIVLENIYYDLDKADIRPDAAEELDKLVTILKDNPTISIELSSHTDARATDAYNDALSQRRAESAVAYMVSKGISEDRLVAKGYGKRQLIIKDAKTEEEHQVNRRTEFKVIEVK</sequence>
<keyword evidence="3" id="KW-0998">Cell outer membrane</keyword>
<dbReference type="Pfam" id="PF00691">
    <property type="entry name" value="OmpA"/>
    <property type="match status" value="1"/>
</dbReference>
<feature type="repeat" description="TPR" evidence="4">
    <location>
        <begin position="85"/>
        <end position="118"/>
    </location>
</feature>
<evidence type="ECO:0000256" key="5">
    <source>
        <dbReference type="PROSITE-ProRule" id="PRU00473"/>
    </source>
</evidence>
<dbReference type="Gene3D" id="1.25.40.10">
    <property type="entry name" value="Tetratricopeptide repeat domain"/>
    <property type="match status" value="1"/>
</dbReference>
<evidence type="ECO:0000313" key="8">
    <source>
        <dbReference type="Proteomes" id="UP001165489"/>
    </source>
</evidence>
<dbReference type="InterPro" id="IPR006664">
    <property type="entry name" value="OMP_bac"/>
</dbReference>
<dbReference type="CDD" id="cd07185">
    <property type="entry name" value="OmpA_C-like"/>
    <property type="match status" value="1"/>
</dbReference>
<protein>
    <submittedName>
        <fullName evidence="7">OmpA family protein</fullName>
    </submittedName>
</protein>
<dbReference type="RefSeq" id="WP_241349083.1">
    <property type="nucleotide sequence ID" value="NZ_JAKZGP010000045.1"/>
</dbReference>
<dbReference type="PROSITE" id="PS51123">
    <property type="entry name" value="OMPA_2"/>
    <property type="match status" value="1"/>
</dbReference>
<keyword evidence="8" id="KW-1185">Reference proteome</keyword>
<evidence type="ECO:0000256" key="1">
    <source>
        <dbReference type="ARBA" id="ARBA00004442"/>
    </source>
</evidence>
<gene>
    <name evidence="7" type="ORF">MM239_15040</name>
</gene>
<dbReference type="InterPro" id="IPR050330">
    <property type="entry name" value="Bact_OuterMem_StrucFunc"/>
</dbReference>
<feature type="repeat" description="TPR" evidence="4">
    <location>
        <begin position="18"/>
        <end position="51"/>
    </location>
</feature>
<dbReference type="Gene3D" id="2.120.10.30">
    <property type="entry name" value="TolB, C-terminal domain"/>
    <property type="match status" value="1"/>
</dbReference>
<dbReference type="PANTHER" id="PTHR30329:SF21">
    <property type="entry name" value="LIPOPROTEIN YIAD-RELATED"/>
    <property type="match status" value="1"/>
</dbReference>
<evidence type="ECO:0000259" key="6">
    <source>
        <dbReference type="PROSITE" id="PS51123"/>
    </source>
</evidence>
<dbReference type="SUPFAM" id="SSF103088">
    <property type="entry name" value="OmpA-like"/>
    <property type="match status" value="1"/>
</dbReference>
<dbReference type="InterPro" id="IPR019734">
    <property type="entry name" value="TPR_rpt"/>
</dbReference>
<organism evidence="7 8">
    <name type="scientific">Belliella filtrata</name>
    <dbReference type="NCBI Taxonomy" id="2923435"/>
    <lineage>
        <taxon>Bacteria</taxon>
        <taxon>Pseudomonadati</taxon>
        <taxon>Bacteroidota</taxon>
        <taxon>Cytophagia</taxon>
        <taxon>Cytophagales</taxon>
        <taxon>Cyclobacteriaceae</taxon>
        <taxon>Belliella</taxon>
    </lineage>
</organism>
<keyword evidence="2 5" id="KW-0472">Membrane</keyword>
<evidence type="ECO:0000313" key="7">
    <source>
        <dbReference type="EMBL" id="MCH7410722.1"/>
    </source>
</evidence>
<evidence type="ECO:0000256" key="3">
    <source>
        <dbReference type="ARBA" id="ARBA00023237"/>
    </source>
</evidence>
<dbReference type="EMBL" id="JAKZGP010000045">
    <property type="protein sequence ID" value="MCH7410722.1"/>
    <property type="molecule type" value="Genomic_DNA"/>
</dbReference>
<proteinExistence type="predicted"/>
<dbReference type="InterPro" id="IPR011990">
    <property type="entry name" value="TPR-like_helical_dom_sf"/>
</dbReference>
<name>A0ABS9V2S3_9BACT</name>
<dbReference type="InterPro" id="IPR011042">
    <property type="entry name" value="6-blade_b-propeller_TolB-like"/>
</dbReference>
<evidence type="ECO:0000256" key="4">
    <source>
        <dbReference type="PROSITE-ProRule" id="PRU00339"/>
    </source>
</evidence>
<dbReference type="Pfam" id="PF07676">
    <property type="entry name" value="PD40"/>
    <property type="match status" value="3"/>
</dbReference>
<dbReference type="InterPro" id="IPR036737">
    <property type="entry name" value="OmpA-like_sf"/>
</dbReference>
<dbReference type="SUPFAM" id="SSF48452">
    <property type="entry name" value="TPR-like"/>
    <property type="match status" value="1"/>
</dbReference>